<protein>
    <submittedName>
        <fullName evidence="2">Uncharacterized protein</fullName>
    </submittedName>
</protein>
<dbReference type="EMBL" id="JAADJZ010000006">
    <property type="protein sequence ID" value="KAF2874437.1"/>
    <property type="molecule type" value="Genomic_DNA"/>
</dbReference>
<accession>A0A7C8IA35</accession>
<proteinExistence type="predicted"/>
<dbReference type="AlphaFoldDB" id="A0A7C8IA35"/>
<evidence type="ECO:0000313" key="3">
    <source>
        <dbReference type="Proteomes" id="UP000481861"/>
    </source>
</evidence>
<keyword evidence="3" id="KW-1185">Reference proteome</keyword>
<organism evidence="2 3">
    <name type="scientific">Massariosphaeria phaeospora</name>
    <dbReference type="NCBI Taxonomy" id="100035"/>
    <lineage>
        <taxon>Eukaryota</taxon>
        <taxon>Fungi</taxon>
        <taxon>Dikarya</taxon>
        <taxon>Ascomycota</taxon>
        <taxon>Pezizomycotina</taxon>
        <taxon>Dothideomycetes</taxon>
        <taxon>Pleosporomycetidae</taxon>
        <taxon>Pleosporales</taxon>
        <taxon>Pleosporales incertae sedis</taxon>
        <taxon>Massariosphaeria</taxon>
    </lineage>
</organism>
<feature type="compositionally biased region" description="Low complexity" evidence="1">
    <location>
        <begin position="88"/>
        <end position="100"/>
    </location>
</feature>
<comment type="caution">
    <text evidence="2">The sequence shown here is derived from an EMBL/GenBank/DDBJ whole genome shotgun (WGS) entry which is preliminary data.</text>
</comment>
<dbReference type="Proteomes" id="UP000481861">
    <property type="component" value="Unassembled WGS sequence"/>
</dbReference>
<feature type="region of interest" description="Disordered" evidence="1">
    <location>
        <begin position="29"/>
        <end position="111"/>
    </location>
</feature>
<name>A0A7C8IA35_9PLEO</name>
<evidence type="ECO:0000313" key="2">
    <source>
        <dbReference type="EMBL" id="KAF2874437.1"/>
    </source>
</evidence>
<sequence>MHSRYTSTYATATHIPVVTLTTYLQTFQHRPNSPQLRHAMPSLFPENHQNLPAPNRTKPRKNQTTRHLQPSPAQPRPTHLSSAPVRTPPSSNSDPSSIVSRARSRSPNIYA</sequence>
<gene>
    <name evidence="2" type="ORF">BDV95DRAFT_592515</name>
</gene>
<reference evidence="2 3" key="1">
    <citation type="submission" date="2020-01" db="EMBL/GenBank/DDBJ databases">
        <authorList>
            <consortium name="DOE Joint Genome Institute"/>
            <person name="Haridas S."/>
            <person name="Albert R."/>
            <person name="Binder M."/>
            <person name="Bloem J."/>
            <person name="Labutti K."/>
            <person name="Salamov A."/>
            <person name="Andreopoulos B."/>
            <person name="Baker S.E."/>
            <person name="Barry K."/>
            <person name="Bills G."/>
            <person name="Bluhm B.H."/>
            <person name="Cannon C."/>
            <person name="Castanera R."/>
            <person name="Culley D.E."/>
            <person name="Daum C."/>
            <person name="Ezra D."/>
            <person name="Gonzalez J.B."/>
            <person name="Henrissat B."/>
            <person name="Kuo A."/>
            <person name="Liang C."/>
            <person name="Lipzen A."/>
            <person name="Lutzoni F."/>
            <person name="Magnuson J."/>
            <person name="Mondo S."/>
            <person name="Nolan M."/>
            <person name="Ohm R."/>
            <person name="Pangilinan J."/>
            <person name="Park H.-J.H."/>
            <person name="Ramirez L."/>
            <person name="Alfaro M."/>
            <person name="Sun H."/>
            <person name="Tritt A."/>
            <person name="Yoshinaga Y."/>
            <person name="Zwiers L.-H.L."/>
            <person name="Turgeon B.G."/>
            <person name="Goodwin S.B."/>
            <person name="Spatafora J.W."/>
            <person name="Crous P.W."/>
            <person name="Grigoriev I.V."/>
        </authorList>
    </citation>
    <scope>NUCLEOTIDE SEQUENCE [LARGE SCALE GENOMIC DNA]</scope>
    <source>
        <strain evidence="2 3">CBS 611.86</strain>
    </source>
</reference>
<evidence type="ECO:0000256" key="1">
    <source>
        <dbReference type="SAM" id="MobiDB-lite"/>
    </source>
</evidence>